<feature type="region of interest" description="Disordered" evidence="1">
    <location>
        <begin position="743"/>
        <end position="766"/>
    </location>
</feature>
<feature type="region of interest" description="Disordered" evidence="1">
    <location>
        <begin position="1352"/>
        <end position="1382"/>
    </location>
</feature>
<organism evidence="2">
    <name type="scientific">Aphanomyces astaci</name>
    <name type="common">Crayfish plague agent</name>
    <dbReference type="NCBI Taxonomy" id="112090"/>
    <lineage>
        <taxon>Eukaryota</taxon>
        <taxon>Sar</taxon>
        <taxon>Stramenopiles</taxon>
        <taxon>Oomycota</taxon>
        <taxon>Saprolegniomycetes</taxon>
        <taxon>Saprolegniales</taxon>
        <taxon>Verrucalvaceae</taxon>
        <taxon>Aphanomyces</taxon>
    </lineage>
</organism>
<name>W4FX21_APHAT</name>
<evidence type="ECO:0000256" key="1">
    <source>
        <dbReference type="SAM" id="MobiDB-lite"/>
    </source>
</evidence>
<protein>
    <submittedName>
        <fullName evidence="2">Uncharacterized protein</fullName>
    </submittedName>
</protein>
<gene>
    <name evidence="2" type="ORF">H257_13371</name>
</gene>
<dbReference type="EMBL" id="KI913160">
    <property type="protein sequence ID" value="ETV71506.1"/>
    <property type="molecule type" value="Genomic_DNA"/>
</dbReference>
<feature type="compositionally biased region" description="Acidic residues" evidence="1">
    <location>
        <begin position="1522"/>
        <end position="1543"/>
    </location>
</feature>
<dbReference type="RefSeq" id="XP_009839171.1">
    <property type="nucleotide sequence ID" value="XM_009840869.1"/>
</dbReference>
<reference evidence="2" key="1">
    <citation type="submission" date="2013-12" db="EMBL/GenBank/DDBJ databases">
        <title>The Genome Sequence of Aphanomyces astaci APO3.</title>
        <authorList>
            <consortium name="The Broad Institute Genomics Platform"/>
            <person name="Russ C."/>
            <person name="Tyler B."/>
            <person name="van West P."/>
            <person name="Dieguez-Uribeondo J."/>
            <person name="Young S.K."/>
            <person name="Zeng Q."/>
            <person name="Gargeya S."/>
            <person name="Fitzgerald M."/>
            <person name="Abouelleil A."/>
            <person name="Alvarado L."/>
            <person name="Chapman S.B."/>
            <person name="Gainer-Dewar J."/>
            <person name="Goldberg J."/>
            <person name="Griggs A."/>
            <person name="Gujja S."/>
            <person name="Hansen M."/>
            <person name="Howarth C."/>
            <person name="Imamovic A."/>
            <person name="Ireland A."/>
            <person name="Larimer J."/>
            <person name="McCowan C."/>
            <person name="Murphy C."/>
            <person name="Pearson M."/>
            <person name="Poon T.W."/>
            <person name="Priest M."/>
            <person name="Roberts A."/>
            <person name="Saif S."/>
            <person name="Shea T."/>
            <person name="Sykes S."/>
            <person name="Wortman J."/>
            <person name="Nusbaum C."/>
            <person name="Birren B."/>
        </authorList>
    </citation>
    <scope>NUCLEOTIDE SEQUENCE [LARGE SCALE GENOMIC DNA]</scope>
    <source>
        <strain evidence="2">APO3</strain>
    </source>
</reference>
<feature type="compositionally biased region" description="Polar residues" evidence="1">
    <location>
        <begin position="743"/>
        <end position="757"/>
    </location>
</feature>
<dbReference type="GeneID" id="20815367"/>
<accession>W4FX21</accession>
<proteinExistence type="predicted"/>
<feature type="region of interest" description="Disordered" evidence="1">
    <location>
        <begin position="1517"/>
        <end position="1543"/>
    </location>
</feature>
<feature type="region of interest" description="Disordered" evidence="1">
    <location>
        <begin position="820"/>
        <end position="839"/>
    </location>
</feature>
<dbReference type="VEuPathDB" id="FungiDB:H257_13371"/>
<sequence length="1543" mass="173550">MPKFAIERKSKRVWRQTKISTSGNRCNVSHGARDHGHDVIDLTKSNATFDVIDLVSSGADESDDESEDDQGVLLDNLELHTQPVDPEGDSLGRSRLIQANRFFLGQAPFRAANRTGSTIAPPPPVAETNVLAQIPLSGANSRGSARPGVAEHADTNAHGQIPLSDGNAGGGARHGAAEHADMNALGQNPLGGANTEGGARPGVARWNTPRFADEMEYVPRLDENTTYDIDHYRLSIKTNDLLQICPSDWELGCRERKLTDKSSEKKWLNRHVLLLTKPCFVYLHKDYAAAFLSAYNEQKGTFYVAPVAVPGKPLPTHIIHCSTSRYISSTDCVGILNSLAANISLRVIGYGAKAGTDSYAWIWDVASRSSAPDERPVIDLGVEFKVPHLAVFAARKHIFIKYGHGPYNGYDSMLWMNFMDYCHELQDCVHGQYAVGGGLSLSNSSLGTRRANKIKLYPKVVHFIKNINEGRIASMPHPSTNQLCKRRFEHLEKIFETYFKPDVAHQFQNQLTGFRVEITVNGFTLDDCIDHFEREFDELFHHVKVMKYPLPKYLANVERFVNAMKSIGPANGRMADLSSDKFKLPLAFVSQEIGMTSYICHYFLMSRAYIMDGSGLWSWCSPDDDAAVDDSLPQGELLANATDQDDDWTQFELAYNEELRETMLDIFLNIYVKSNGSGLSRVFKSRDKRSGRFSESSKSVFELAERIARENEREWRKHFLCKKKNLAKDLYWLNMAQNASRPKRTQSAITSYVGNESNSKRPRDRSFRCVDDAWDSDSDDEDTTEINVRIQGAQGAAVAEVNVNVAVEPSTLNQLDVHVRDPVTPRPSGLGENPSSTPPFDALSQIGPSASGNQTELPALYVAQWSSLENDLEDIASLLDRPQVEGNVLVARGGKNIKLVAKKSKWKDDEGTVRKRKKIEDHIKDAKLGWPQYEPNLDAKHVMEQLDKFEVTVRKFNDDIATPIKVSKKNKNPIPTTNPKRAAGVWAKLSDLKSQRVDVTEIGEYRPASTMLNLKEVRSVRPIRADEVAKHKKMLIAEGWLRHEPVVLSVPGPNGKKYGIIDGQHRIKAIMELWNDRTQDAGNALSSLMESGQSVPAVPALVLQNASPHDVIQLGLSHIDMHKHGASKEAFYWMERCIWFYDWQKCAGGRLFNSFEYGEKFGSQDPDAESCLAEMQAYHVDVSGVPIKFTSLFRTAARMWYLELYELMAAELDDPFKKKSKLGCEPWRICFEVLQNYYWFFKHVCQWEPEDRTNVLRKLLQIFLLCESGFRKESLDGDKLRLTGAKKYIVFQESQLHAIFKWGKHDGSIPAVILKKYNYVERPKDKPTGYTEEPQINADVCYVEEDTTFIPKQKQRAKRTRPTPAAEALPSADVDSDVDKLPKKQKRGITEVHVTVRNAQRRQGVGYDVNPLGTTASSLPVTALEGETCDTKKWVSFEALRTKVKFNCVVPQEKFLATLEEKLETFKKSKASSPLVQVPFKAFEKMKAAGMVLKPAYVTLQTDSFERFVQEVKNKPEIIEISSDEDEDGDENEGLDENEPIDV</sequence>
<evidence type="ECO:0000313" key="2">
    <source>
        <dbReference type="EMBL" id="ETV71506.1"/>
    </source>
</evidence>
<feature type="region of interest" description="Disordered" evidence="1">
    <location>
        <begin position="138"/>
        <end position="205"/>
    </location>
</feature>